<evidence type="ECO:0000256" key="3">
    <source>
        <dbReference type="ARBA" id="ARBA00023125"/>
    </source>
</evidence>
<dbReference type="PANTHER" id="PTHR30146:SF95">
    <property type="entry name" value="RIBOSE OPERON REPRESSOR"/>
    <property type="match status" value="1"/>
</dbReference>
<evidence type="ECO:0000256" key="4">
    <source>
        <dbReference type="ARBA" id="ARBA00023163"/>
    </source>
</evidence>
<dbReference type="SUPFAM" id="SSF46785">
    <property type="entry name" value="Winged helix' DNA-binding domain"/>
    <property type="match status" value="1"/>
</dbReference>
<dbReference type="AlphaFoldDB" id="A0A1T5K963"/>
<evidence type="ECO:0000313" key="6">
    <source>
        <dbReference type="EMBL" id="SKC60150.1"/>
    </source>
</evidence>
<keyword evidence="2" id="KW-0805">Transcription regulation</keyword>
<dbReference type="Gene3D" id="1.10.10.10">
    <property type="entry name" value="Winged helix-like DNA-binding domain superfamily/Winged helix DNA-binding domain"/>
    <property type="match status" value="1"/>
</dbReference>
<reference evidence="6 7" key="1">
    <citation type="submission" date="2017-02" db="EMBL/GenBank/DDBJ databases">
        <authorList>
            <person name="Peterson S.W."/>
        </authorList>
    </citation>
    <scope>NUCLEOTIDE SEQUENCE [LARGE SCALE GENOMIC DNA]</scope>
    <source>
        <strain evidence="6 7">DSM 21481</strain>
    </source>
</reference>
<evidence type="ECO:0000259" key="5">
    <source>
        <dbReference type="PROSITE" id="PS50949"/>
    </source>
</evidence>
<keyword evidence="3 6" id="KW-0238">DNA-binding</keyword>
<protein>
    <submittedName>
        <fullName evidence="6">DNA-binding transcriptional regulator, LacI/PurR family</fullName>
    </submittedName>
</protein>
<dbReference type="GO" id="GO:0003700">
    <property type="term" value="F:DNA-binding transcription factor activity"/>
    <property type="evidence" value="ECO:0007669"/>
    <property type="project" value="InterPro"/>
</dbReference>
<organism evidence="6 7">
    <name type="scientific">Krasilnikoviella flava</name>
    <dbReference type="NCBI Taxonomy" id="526729"/>
    <lineage>
        <taxon>Bacteria</taxon>
        <taxon>Bacillati</taxon>
        <taxon>Actinomycetota</taxon>
        <taxon>Actinomycetes</taxon>
        <taxon>Micrococcales</taxon>
        <taxon>Promicromonosporaceae</taxon>
        <taxon>Krasilnikoviella</taxon>
    </lineage>
</organism>
<accession>A0A1T5K963</accession>
<dbReference type="InterPro" id="IPR036390">
    <property type="entry name" value="WH_DNA-bd_sf"/>
</dbReference>
<dbReference type="CDD" id="cd06267">
    <property type="entry name" value="PBP1_LacI_sugar_binding-like"/>
    <property type="match status" value="1"/>
</dbReference>
<dbReference type="RefSeq" id="WP_139820822.1">
    <property type="nucleotide sequence ID" value="NZ_FUZQ01000003.1"/>
</dbReference>
<dbReference type="InterPro" id="IPR000524">
    <property type="entry name" value="Tscrpt_reg_HTH_GntR"/>
</dbReference>
<dbReference type="Proteomes" id="UP000189777">
    <property type="component" value="Unassembled WGS sequence"/>
</dbReference>
<dbReference type="InterPro" id="IPR046335">
    <property type="entry name" value="LacI/GalR-like_sensor"/>
</dbReference>
<dbReference type="Gene3D" id="3.40.50.2300">
    <property type="match status" value="2"/>
</dbReference>
<dbReference type="SUPFAM" id="SSF53822">
    <property type="entry name" value="Periplasmic binding protein-like I"/>
    <property type="match status" value="1"/>
</dbReference>
<evidence type="ECO:0000256" key="1">
    <source>
        <dbReference type="ARBA" id="ARBA00022491"/>
    </source>
</evidence>
<gene>
    <name evidence="6" type="ORF">SAMN04324258_1941</name>
</gene>
<dbReference type="Pfam" id="PF13377">
    <property type="entry name" value="Peripla_BP_3"/>
    <property type="match status" value="1"/>
</dbReference>
<dbReference type="CDD" id="cd07377">
    <property type="entry name" value="WHTH_GntR"/>
    <property type="match status" value="1"/>
</dbReference>
<dbReference type="Pfam" id="PF00392">
    <property type="entry name" value="GntR"/>
    <property type="match status" value="1"/>
</dbReference>
<name>A0A1T5K963_9MICO</name>
<dbReference type="OrthoDB" id="9799482at2"/>
<evidence type="ECO:0000313" key="7">
    <source>
        <dbReference type="Proteomes" id="UP000189777"/>
    </source>
</evidence>
<dbReference type="EMBL" id="FUZQ01000003">
    <property type="protein sequence ID" value="SKC60150.1"/>
    <property type="molecule type" value="Genomic_DNA"/>
</dbReference>
<dbReference type="InterPro" id="IPR028082">
    <property type="entry name" value="Peripla_BP_I"/>
</dbReference>
<dbReference type="PROSITE" id="PS50949">
    <property type="entry name" value="HTH_GNTR"/>
    <property type="match status" value="1"/>
</dbReference>
<keyword evidence="1" id="KW-0678">Repressor</keyword>
<dbReference type="InterPro" id="IPR036388">
    <property type="entry name" value="WH-like_DNA-bd_sf"/>
</dbReference>
<keyword evidence="7" id="KW-1185">Reference proteome</keyword>
<sequence>MSEALYAQVHETLRARIVGGGLAVGDRLPTQAELVEEFSVSAITIKRALDMLRDEGFVTRRPRIGTIVVSTTPAGGAPSAPADRLPLVGYIVPGFDDAFGSHLLGGILAASSERAHVVVAMSRGSSELEERLIEEQLDGGIDGLVLLPTSSQSIPQSVATLVGRGFPIVIVDRTLTGVPVSTVTSDNVTGGQLAAEYLFDLGHTRIALVQSPNAVSTLDERRRGVVAAHAAHQVRLEESQVYSGVRSVVPGSEVTPEDDVDGLAAFLEAHPDLTGCVVTEYHSARLVLQAAHRLGRTVPDDLSVICFDAPPEYVDAAVPLTHVEQDQHAIGARAFELVERQLAERGDVSQDTVPVRILAGGSTAPAPRSARS</sequence>
<dbReference type="STRING" id="526729.SAMN04324258_1941"/>
<keyword evidence="4" id="KW-0804">Transcription</keyword>
<dbReference type="SMART" id="SM00345">
    <property type="entry name" value="HTH_GNTR"/>
    <property type="match status" value="1"/>
</dbReference>
<dbReference type="PRINTS" id="PR00035">
    <property type="entry name" value="HTHGNTR"/>
</dbReference>
<evidence type="ECO:0000256" key="2">
    <source>
        <dbReference type="ARBA" id="ARBA00023015"/>
    </source>
</evidence>
<dbReference type="PANTHER" id="PTHR30146">
    <property type="entry name" value="LACI-RELATED TRANSCRIPTIONAL REPRESSOR"/>
    <property type="match status" value="1"/>
</dbReference>
<feature type="domain" description="HTH gntR-type" evidence="5">
    <location>
        <begin position="3"/>
        <end position="71"/>
    </location>
</feature>
<dbReference type="GO" id="GO:0000976">
    <property type="term" value="F:transcription cis-regulatory region binding"/>
    <property type="evidence" value="ECO:0007669"/>
    <property type="project" value="TreeGrafter"/>
</dbReference>
<proteinExistence type="predicted"/>